<dbReference type="Gene3D" id="3.40.91.60">
    <property type="match status" value="1"/>
</dbReference>
<feature type="binding site" evidence="21 22">
    <location>
        <position position="79"/>
    </location>
    <ligand>
        <name>Mn(2+)</name>
        <dbReference type="ChEBI" id="CHEBI:29035"/>
        <label>2</label>
    </ligand>
</feature>
<feature type="binding site" evidence="21 23">
    <location>
        <position position="79"/>
    </location>
    <ligand>
        <name>Mn(2+)</name>
        <dbReference type="ChEBI" id="CHEBI:29035"/>
        <label>1</label>
    </ligand>
</feature>
<evidence type="ECO:0000256" key="13">
    <source>
        <dbReference type="ARBA" id="ARBA00030285"/>
    </source>
</evidence>
<feature type="binding site" evidence="21 23">
    <location>
        <position position="93"/>
    </location>
    <ligand>
        <name>Mn(2+)</name>
        <dbReference type="ChEBI" id="CHEBI:29035"/>
        <label>1</label>
    </ligand>
</feature>
<keyword evidence="20" id="KW-1185">Reference proteome</keyword>
<evidence type="ECO:0000256" key="8">
    <source>
        <dbReference type="ARBA" id="ARBA00022695"/>
    </source>
</evidence>
<dbReference type="GeneID" id="80554376"/>
<gene>
    <name evidence="19" type="primary">RdRp</name>
</gene>
<protein>
    <recommendedName>
        <fullName evidence="5">RNA-directed RNA polymerase L</fullName>
        <ecNumber evidence="4">2.7.7.48</ecNumber>
    </recommendedName>
    <alternativeName>
        <fullName evidence="13">Large structural protein</fullName>
    </alternativeName>
    <alternativeName>
        <fullName evidence="15">Replicase</fullName>
    </alternativeName>
    <alternativeName>
        <fullName evidence="14">Transcriptase</fullName>
    </alternativeName>
</protein>
<dbReference type="PDB" id="7EX3">
    <property type="method" value="X-ray"/>
    <property type="resolution" value="2.25 A"/>
    <property type="chains" value="A=1-183"/>
</dbReference>
<dbReference type="Proteomes" id="UP000159585">
    <property type="component" value="Genome"/>
</dbReference>
<dbReference type="PDB" id="7EX8">
    <property type="method" value="X-ray"/>
    <property type="resolution" value="1.97 A"/>
    <property type="chains" value="A=1-183"/>
</dbReference>
<evidence type="ECO:0000313" key="20">
    <source>
        <dbReference type="Proteomes" id="UP000159585"/>
    </source>
</evidence>
<dbReference type="Pfam" id="PF15518">
    <property type="entry name" value="L_protein_N"/>
    <property type="match status" value="1"/>
</dbReference>
<dbReference type="NCBIfam" id="TIGR04202">
    <property type="entry name" value="capSnatchArena"/>
    <property type="match status" value="1"/>
</dbReference>
<dbReference type="PDB" id="7EX9">
    <property type="method" value="X-ray"/>
    <property type="resolution" value="1.75 A"/>
    <property type="chains" value="A=1-183"/>
</dbReference>
<feature type="domain" description="RdRp catalytic" evidence="18">
    <location>
        <begin position="1016"/>
        <end position="1207"/>
    </location>
</feature>
<evidence type="ECO:0000256" key="14">
    <source>
        <dbReference type="ARBA" id="ARBA00030436"/>
    </source>
</evidence>
<evidence type="ECO:0007829" key="27">
    <source>
        <dbReference type="PDB" id="7EX3"/>
    </source>
</evidence>
<evidence type="ECO:0000259" key="18">
    <source>
        <dbReference type="PROSITE" id="PS50525"/>
    </source>
</evidence>
<keyword evidence="7" id="KW-0808">Transferase</keyword>
<evidence type="ECO:0000256" key="6">
    <source>
        <dbReference type="ARBA" id="ARBA00022484"/>
    </source>
</evidence>
<organism evidence="19 20">
    <name type="scientific">Ebinur lake virus</name>
    <dbReference type="NCBI Taxonomy" id="1501396"/>
    <lineage>
        <taxon>Viruses</taxon>
        <taxon>Riboviria</taxon>
        <taxon>Orthornavirae</taxon>
        <taxon>Negarnaviricota</taxon>
        <taxon>Polyploviricotina</taxon>
        <taxon>Bunyaviricetes</taxon>
        <taxon>Elliovirales</taxon>
        <taxon>Peribunyaviridae</taxon>
        <taxon>Orthobunyavirus</taxon>
        <taxon>Orthobunyavirus ebiense</taxon>
    </lineage>
</organism>
<evidence type="ECO:0007829" key="23">
    <source>
        <dbReference type="PDB" id="7EWW"/>
    </source>
</evidence>
<evidence type="ECO:0000256" key="4">
    <source>
        <dbReference type="ARBA" id="ARBA00012494"/>
    </source>
</evidence>
<dbReference type="SMR" id="A0A059WLS9"/>
<reference evidence="19 20" key="1">
    <citation type="journal article" date="2014" name="Genome Announc.">
        <title>Genome sequence of abbey lake virus, a novel orthobunyavirus isolated from china.</title>
        <authorList>
            <person name="Liu R."/>
            <person name="Zhang G."/>
            <person name="Yang Y."/>
            <person name="Dang R."/>
            <person name="Zhao T."/>
        </authorList>
    </citation>
    <scope>NUCLEOTIDE SEQUENCE [LARGE SCALE GENOMIC DNA]</scope>
    <source>
        <strain evidence="19">Cu20-XJ</strain>
    </source>
</reference>
<comment type="cofactor">
    <cofactor evidence="1">
        <name>Mn(2+)</name>
        <dbReference type="ChEBI" id="CHEBI:29035"/>
    </cofactor>
</comment>
<keyword evidence="12" id="KW-0693">Viral RNA replication</keyword>
<dbReference type="PDB" id="7EX4">
    <property type="method" value="X-ray"/>
    <property type="resolution" value="2.00 A"/>
    <property type="chains" value="A=1-183"/>
</dbReference>
<dbReference type="GO" id="GO:0039694">
    <property type="term" value="P:viral RNA genome replication"/>
    <property type="evidence" value="ECO:0007669"/>
    <property type="project" value="InterPro"/>
</dbReference>
<evidence type="ECO:0000256" key="16">
    <source>
        <dbReference type="ARBA" id="ARBA00034123"/>
    </source>
</evidence>
<dbReference type="PDB" id="7EWV">
    <property type="method" value="X-ray"/>
    <property type="resolution" value="2.61 A"/>
    <property type="chains" value="A/B=1-183"/>
</dbReference>
<comment type="subcellular location">
    <subcellularLocation>
        <location evidence="3">Host cell</location>
    </subcellularLocation>
</comment>
<dbReference type="Pfam" id="PF21561">
    <property type="entry name" value="L_thumb_ring_vir"/>
    <property type="match status" value="1"/>
</dbReference>
<evidence type="ECO:0007829" key="25">
    <source>
        <dbReference type="PDB" id="7EWZ"/>
    </source>
</evidence>
<proteinExistence type="evidence at protein level"/>
<feature type="binding site" evidence="23 24">
    <location>
        <position position="34"/>
    </location>
    <ligand>
        <name>Mn(2+)</name>
        <dbReference type="ChEBI" id="CHEBI:29035"/>
        <label>1</label>
    </ligand>
</feature>
<dbReference type="GO" id="GO:0043657">
    <property type="term" value="C:host cell"/>
    <property type="evidence" value="ECO:0007669"/>
    <property type="project" value="UniProtKB-SubCell"/>
</dbReference>
<keyword evidence="6 19" id="KW-0696">RNA-directed RNA polymerase</keyword>
<dbReference type="EMBL" id="KJ710425">
    <property type="protein sequence ID" value="AIA08883.1"/>
    <property type="molecule type" value="Viral_cRNA"/>
</dbReference>
<evidence type="ECO:0000256" key="2">
    <source>
        <dbReference type="ARBA" id="ARBA00001946"/>
    </source>
</evidence>
<reference evidence="21 22" key="2">
    <citation type="journal article" date="2022" name="J. Virol.">
        <title>Insights into Two-Metal-Ion Catalytic Mechanism of Cap-Snatching Endonuclease of Ebinur Lake Virus in &lt;i&gt;Bunyavirales&lt;/i&gt;.</title>
        <authorList>
            <person name="Kuang W."/>
            <person name="Zhang H."/>
            <person name="Cai Y."/>
            <person name="Zhang G."/>
            <person name="Deng F."/>
            <person name="Li H."/>
            <person name="Hu Z."/>
            <person name="Guo Y."/>
            <person name="Wang M."/>
            <person name="Zhou Y."/>
            <person name="Gong P."/>
        </authorList>
    </citation>
    <scope>X-RAY CRYSTALLOGRAPHY (1.95 ANGSTROMS) OF 1-183 IN COMPLEX WITH MN(2+)</scope>
</reference>
<dbReference type="PDB" id="7EWU">
    <property type="method" value="X-ray"/>
    <property type="resolution" value="2.11 A"/>
    <property type="chains" value="A/B/C/D=1-183"/>
</dbReference>
<dbReference type="GO" id="GO:0003968">
    <property type="term" value="F:RNA-directed RNA polymerase activity"/>
    <property type="evidence" value="ECO:0007669"/>
    <property type="project" value="UniProtKB-KW"/>
</dbReference>
<comment type="similarity">
    <text evidence="16">Belongs to the Bunyavirales RNA polymerase family.</text>
</comment>
<dbReference type="PDB" id="7EX2">
    <property type="method" value="X-ray"/>
    <property type="resolution" value="3.10 A"/>
    <property type="chains" value="A/B=1-183"/>
</dbReference>
<evidence type="ECO:0007829" key="24">
    <source>
        <dbReference type="PDB" id="7EWX"/>
    </source>
</evidence>
<dbReference type="PDB" id="7EWY">
    <property type="method" value="X-ray"/>
    <property type="resolution" value="2.01 A"/>
    <property type="chains" value="A/B/C/D=1-183"/>
</dbReference>
<keyword evidence="21 22" id="KW-0002">3D-structure</keyword>
<evidence type="ECO:0007829" key="21">
    <source>
        <dbReference type="PDB" id="7EWU"/>
    </source>
</evidence>
<keyword evidence="9" id="KW-0547">Nucleotide-binding</keyword>
<dbReference type="PDB" id="7EX6">
    <property type="method" value="X-ray"/>
    <property type="resolution" value="2.18 A"/>
    <property type="chains" value="A/B/C/D=1-183"/>
</dbReference>
<evidence type="ECO:0000256" key="17">
    <source>
        <dbReference type="ARBA" id="ARBA00048744"/>
    </source>
</evidence>
<evidence type="ECO:0000256" key="12">
    <source>
        <dbReference type="ARBA" id="ARBA00022953"/>
    </source>
</evidence>
<comment type="cofactor">
    <cofactor evidence="2">
        <name>Mg(2+)</name>
        <dbReference type="ChEBI" id="CHEBI:18420"/>
    </cofactor>
</comment>
<dbReference type="PDB" id="7EX1">
    <property type="method" value="X-ray"/>
    <property type="resolution" value="2.30 A"/>
    <property type="chains" value="A/B=1-183"/>
</dbReference>
<dbReference type="EC" id="2.7.7.48" evidence="4"/>
<keyword evidence="8" id="KW-0548">Nucleotidyltransferase</keyword>
<dbReference type="PDB" id="7EWW">
    <property type="method" value="X-ray"/>
    <property type="resolution" value="2.34 A"/>
    <property type="chains" value="A/B=1-183"/>
</dbReference>
<evidence type="ECO:0000313" key="19">
    <source>
        <dbReference type="EMBL" id="AIA08883.1"/>
    </source>
</evidence>
<dbReference type="InterPro" id="IPR007099">
    <property type="entry name" value="RNA-dir_pol_NSvirus"/>
</dbReference>
<feature type="binding site" evidence="25">
    <location>
        <position position="79"/>
    </location>
    <ligand>
        <name>Mn(2+)</name>
        <dbReference type="ChEBI" id="CHEBI:29035"/>
        <label>4</label>
    </ligand>
</feature>
<sequence length="2238" mass="259530">MEDPMYEQFLQRIQAVRTATVAKDISADILEARHDYFGRELCRALDIEYRNNVLLDEIILDVYPGVNLMEYNVPHVTPDNYIWTGDMLLILDYKVSVGHDSTEVTYKKYTTLILPVMQEIGINTEICIIRANPVTNQISIVGEQFKRLFPTIPVELNFARFFELRKMLLDKFADDEEFLMMIAHGDFTLTAPWCQDDTPELIDHPIYQEFLGSMPPRFVSMFEEAMDFSAYNAERWNTLLYKIKNLTLEDYQDYLNIKSHNIFNMTGDFMKPTQDEIDIGWESMSKRISQERELTTDINKQKPSIHFIWAQNKDRKLLNSTAKLVFLSNTLQSITEQSTWTDALKAIGVSMDIGNNIGLYENLCAERKLIARSTGKKVNNKRLEAVKIGKALVLWEQQFILANELFKGQERQKFIKNFFGIGKHKTFKDKTSEDLDREKPKILDFNNTRVLMAARTMVNKNKKFLSQDNTLEFDHPIISTYFDQVREASIDTAQVLKKISKTCFWQAITDISTLMRNILAVSQYNRHNTFRVAMCANDSIYGLVFPSSDIKTKRATIVFCIVCMHNSRDDIMDAGALFTTLETKTKTFVSISKAIRLDKERCQRIVSSPGLFILSTLLLYNNNTEISLYDVMNFTFYTSLSITKSMLSLTEPSRYMIMNSLAISSHVRDYIAEKFSPYTKTLFSVYMVNLIKRGCATANEQSEKIQVRNIYLSDYDITQKGINDIRNLDSIWFPGKVNLKEYINQIYLPFYFNAKGLHEKHHVMIDLAKTVLEIEMNQRLDQLGIWSKNEKKQHVNLPILVHSIAKSLILDTSRHNHLRNRVESRNNFRRSISTISTFTSSKSCIKIGEFQDLKTKEFKATKKMNEKINQKFRLANPLFIDDKDADAEIMHCNYDQLKTKVPNYKDYISVKVFDRLYELYKTKELDDKPFIEQAMKMMKEHKEFNFTFFNKGQKTSKDREIFVGEFEAKMCMYVVERISKERCKLNEDEMISEPGDTKLRILEKKAEEEIRYIVEKTKDSILKGDPAHALKLEINADMSKWSAQDVFFKYFWLVAMDPILYPSEKKRILYFMCNYMQKNLILPDDLLSNIMDQRRPYENDIILESTNGLAQNFVQIKRNWLQGNFNYMSSYVHSCAMLVYKDVAKEAVKLLDGNCLVNSMVHSDDNQTSLSIIQNKLKDNMIIEYVAKLFEAVCLAFGCQANMKKTYITHTCKEFVSLFNLHGEPLSIYGRFLLPSVGDCAYIGPYEDLASRLSAAQQSLKHGCPPSYVWVAISCSHWITHFTYNMMHDQVNSPMQYLPFEDRFQVPTELNGYLSAPLYLIALIGIEADNLWFLLNILKKLVPLDKQKETIQTQFTAIQDNINKLTPSELFRLKLLRYLTLDTEITSDSNMGETSDMRSRSLLTPRKFTTAGSLNKLVSYNDFKNAMNTNEFQENLEYMEMNPELLVTKGENKEQYINSILFRYNSKRFKESLSIQAPSQLFVEQILFSHKPIIDYSSIFDKLASMAETEIIENLPDIIGRVTYPQAYQMITRDITQLPLDIDDIKIVFKYCVLNDPLIITAANTSLLCVRGAPQDRTGLSACQMPEFRNMKLIHHSPALVLKAFSKGTVDIPGADPVELEKDLLHLKEFVENTGIQEKIQMNIDNPPKHLQGTEVLIYKIRELTKLYQVCYDYVKSTEHKVKVFILPMKSYTSIEFCTLIQGNTISDSKWYTMHYLKQVLGGTMKGHMMTTSTSEQVIAAECFRVLTHFADAFVEEGSRVSFLNEILDKFTYKNVSVNYLLNVLLASSNRLDFIPLLFRTKMLTQQDLNKFDALKTNERVSWNNWQTNRGLNSGIIDLTISGYLRSIRIVGEDNKLKIAELTIPNFLPNTIFHAGNKLLNSRHNLKFEYMEEYVLDDKYNYYITYQKKRANLYTYQVSTVDHIWRRNEEGNQKRGKRYNKMVPVCPVVVSSRDEMFKISMQNVFSLNLTNFNLTKLFVSPDEVATIKKAHMSKMMFFSGPQIKAGIIDLTTLMRTQELLTLNYDNLCKSSIIPFCRILACNGEEPGELIFLSDEVMEFTISEEIESMPIFTIRYQKRGNSSMTYKNAIRTLVANGVDEIKEVFDFSGEGFYSKKNLGIINTICSTIEVLETNEWSTILLNSFHIAMLLENMDREFHLFSMPGAFFSNVANGTINWTKLLKFVKSLPAVKKEPWSMMMERFIEKTVYLIEREINKEVDFNDFLEELEYQSGKSMFTFF</sequence>
<feature type="binding site" evidence="21 23">
    <location>
        <position position="92"/>
    </location>
    <ligand>
        <name>Mn(2+)</name>
        <dbReference type="ChEBI" id="CHEBI:29035"/>
        <label>1</label>
    </ligand>
</feature>
<dbReference type="GO" id="GO:0006351">
    <property type="term" value="P:DNA-templated transcription"/>
    <property type="evidence" value="ECO:0007669"/>
    <property type="project" value="InterPro"/>
</dbReference>
<dbReference type="InterPro" id="IPR029124">
    <property type="entry name" value="L_protein_N"/>
</dbReference>
<evidence type="ECO:0000256" key="9">
    <source>
        <dbReference type="ARBA" id="ARBA00022741"/>
    </source>
</evidence>
<evidence type="ECO:0000256" key="10">
    <source>
        <dbReference type="ARBA" id="ARBA00022801"/>
    </source>
</evidence>
<evidence type="ECO:0000256" key="1">
    <source>
        <dbReference type="ARBA" id="ARBA00001936"/>
    </source>
</evidence>
<evidence type="ECO:0000256" key="3">
    <source>
        <dbReference type="ARBA" id="ARBA00004340"/>
    </source>
</evidence>
<keyword evidence="11" id="KW-0460">Magnesium</keyword>
<evidence type="ECO:0000256" key="15">
    <source>
        <dbReference type="ARBA" id="ARBA00031012"/>
    </source>
</evidence>
<dbReference type="KEGG" id="vg:80554376"/>
<evidence type="ECO:0000256" key="5">
    <source>
        <dbReference type="ARBA" id="ARBA00018602"/>
    </source>
</evidence>
<dbReference type="Pfam" id="PF04196">
    <property type="entry name" value="Bunya_RdRp"/>
    <property type="match status" value="1"/>
</dbReference>
<dbReference type="RefSeq" id="YP_010840763.1">
    <property type="nucleotide sequence ID" value="NC_079003.1"/>
</dbReference>
<reference evidence="26 27" key="3">
    <citation type="journal article" date="2022" name="J. Virol.">
        <title>Structural and Biochemical Basis for Development of Diketo Acid Inhibitors Targeting the Cap-Snatching Endonuclease of the Ebinur Lake Virus (Order: &lt;i&gt;Bunyavirales&lt;/i&gt;).</title>
        <authorList>
            <person name="Kuang W."/>
            <person name="Zhang H."/>
            <person name="Cai Y."/>
            <person name="Zhang G."/>
            <person name="Deng F."/>
            <person name="Li H."/>
            <person name="Zhou Y."/>
            <person name="Wang M."/>
            <person name="Gong P."/>
            <person name="Guo Y."/>
            <person name="Hu Z."/>
        </authorList>
    </citation>
    <scope>X-RAY CRYSTALLOGRAPHY (1.75 ANGSTROMS) OF 1-183 IN COMPLEX WITH MN(2+)</scope>
</reference>
<dbReference type="PDB" id="7EX0">
    <property type="method" value="X-ray"/>
    <property type="resolution" value="2.07 A"/>
    <property type="chains" value="A/B=1-183"/>
</dbReference>
<feature type="binding site" evidence="26">
    <location>
        <position position="52"/>
    </location>
    <ligand>
        <name>Mn(2+)</name>
        <dbReference type="ChEBI" id="CHEBI:29035"/>
        <label>3</label>
    </ligand>
</feature>
<dbReference type="GO" id="GO:0000166">
    <property type="term" value="F:nucleotide binding"/>
    <property type="evidence" value="ECO:0007669"/>
    <property type="project" value="UniProtKB-KW"/>
</dbReference>
<evidence type="ECO:0000256" key="11">
    <source>
        <dbReference type="ARBA" id="ARBA00022842"/>
    </source>
</evidence>
<dbReference type="PDB" id="7EWZ">
    <property type="method" value="X-ray"/>
    <property type="resolution" value="2.05 A"/>
    <property type="chains" value="A/B=1-183"/>
</dbReference>
<dbReference type="PDB" id="7EX7">
    <property type="method" value="X-ray"/>
    <property type="resolution" value="2.30 A"/>
    <property type="chains" value="A/B/C/D=1-183"/>
</dbReference>
<keyword evidence="10" id="KW-0378">Hydrolase</keyword>
<feature type="binding site" evidence="21 22">
    <location>
        <position position="52"/>
    </location>
    <ligand>
        <name>Mn(2+)</name>
        <dbReference type="ChEBI" id="CHEBI:29035"/>
        <label>2</label>
    </ligand>
</feature>
<dbReference type="PROSITE" id="PS50525">
    <property type="entry name" value="RDRP_SSRNA_NEG_SEG"/>
    <property type="match status" value="1"/>
</dbReference>
<dbReference type="InterPro" id="IPR048006">
    <property type="entry name" value="CapSnatch_bunyavir"/>
</dbReference>
<accession>A0A059WLS9</accession>
<evidence type="ECO:0007829" key="26">
    <source>
        <dbReference type="PDB" id="7EX2"/>
    </source>
</evidence>
<dbReference type="PDB" id="7EWX">
    <property type="method" value="X-ray"/>
    <property type="resolution" value="1.95 A"/>
    <property type="chains" value="A/B=1-183"/>
</dbReference>
<keyword evidence="21 22" id="KW-0479">Metal-binding</keyword>
<dbReference type="GO" id="GO:0046872">
    <property type="term" value="F:metal ion binding"/>
    <property type="evidence" value="ECO:0007669"/>
    <property type="project" value="UniProtKB-KW"/>
</dbReference>
<evidence type="ECO:0000256" key="7">
    <source>
        <dbReference type="ARBA" id="ARBA00022679"/>
    </source>
</evidence>
<dbReference type="InterPro" id="IPR007322">
    <property type="entry name" value="RNA_pol_bunyavir"/>
</dbReference>
<dbReference type="InterPro" id="IPR048547">
    <property type="entry name" value="L_thumb_ring_bunyavir"/>
</dbReference>
<feature type="binding site" evidence="26">
    <location>
        <position position="79"/>
    </location>
    <ligand>
        <name>Mn(2+)</name>
        <dbReference type="ChEBI" id="CHEBI:29035"/>
        <label>3</label>
    </ligand>
</feature>
<feature type="binding site" evidence="26">
    <location>
        <position position="92"/>
    </location>
    <ligand>
        <name>Mn(2+)</name>
        <dbReference type="ChEBI" id="CHEBI:29035"/>
        <label>3</label>
    </ligand>
</feature>
<dbReference type="GO" id="GO:0016787">
    <property type="term" value="F:hydrolase activity"/>
    <property type="evidence" value="ECO:0007669"/>
    <property type="project" value="UniProtKB-KW"/>
</dbReference>
<evidence type="ECO:0007829" key="22">
    <source>
        <dbReference type="PDB" id="7EWV"/>
    </source>
</evidence>
<comment type="catalytic activity">
    <reaction evidence="17">
        <text>RNA(n) + a ribonucleoside 5'-triphosphate = RNA(n+1) + diphosphate</text>
        <dbReference type="Rhea" id="RHEA:21248"/>
        <dbReference type="Rhea" id="RHEA-COMP:14527"/>
        <dbReference type="Rhea" id="RHEA-COMP:17342"/>
        <dbReference type="ChEBI" id="CHEBI:33019"/>
        <dbReference type="ChEBI" id="CHEBI:61557"/>
        <dbReference type="ChEBI" id="CHEBI:140395"/>
        <dbReference type="EC" id="2.7.7.48"/>
    </reaction>
</comment>
<dbReference type="CDD" id="cd22349">
    <property type="entry name" value="PDDEXK_RNA_polymerase-like"/>
    <property type="match status" value="1"/>
</dbReference>
<name>A0A059WLS9_9VIRU</name>